<keyword evidence="8" id="KW-0771">Synaptosome</keyword>
<feature type="domain" description="AH" evidence="25">
    <location>
        <begin position="156"/>
        <end position="369"/>
    </location>
</feature>
<dbReference type="GO" id="GO:0003779">
    <property type="term" value="F:actin binding"/>
    <property type="evidence" value="ECO:0007669"/>
    <property type="project" value="UniProtKB-KW"/>
</dbReference>
<dbReference type="FunFam" id="2.30.42.10:FF:000073">
    <property type="entry name" value="Interacting with PRKCA"/>
    <property type="match status" value="1"/>
</dbReference>
<dbReference type="GO" id="GO:0043005">
    <property type="term" value="C:neuron projection"/>
    <property type="evidence" value="ECO:0007669"/>
    <property type="project" value="UniProtKB-KW"/>
</dbReference>
<dbReference type="Pfam" id="PF06456">
    <property type="entry name" value="Arfaptin"/>
    <property type="match status" value="1"/>
</dbReference>
<evidence type="ECO:0000256" key="16">
    <source>
        <dbReference type="ARBA" id="ARBA00023212"/>
    </source>
</evidence>
<evidence type="ECO:0000256" key="11">
    <source>
        <dbReference type="ARBA" id="ARBA00022837"/>
    </source>
</evidence>
<dbReference type="CDD" id="cd07659">
    <property type="entry name" value="BAR_PICK1"/>
    <property type="match status" value="1"/>
</dbReference>
<comment type="caution">
    <text evidence="26">The sequence shown here is derived from an EMBL/GenBank/DDBJ whole genome shotgun (WGS) entry which is preliminary data.</text>
</comment>
<evidence type="ECO:0000256" key="4">
    <source>
        <dbReference type="ARBA" id="ARBA00004635"/>
    </source>
</evidence>
<reference evidence="27" key="1">
    <citation type="submission" date="2017-10" db="EMBL/GenBank/DDBJ databases">
        <title>Rapid genome shrinkage in a self-fertile nematode reveals novel sperm competition proteins.</title>
        <authorList>
            <person name="Yin D."/>
            <person name="Schwarz E.M."/>
            <person name="Thomas C.G."/>
            <person name="Felde R.L."/>
            <person name="Korf I.F."/>
            <person name="Cutter A.D."/>
            <person name="Schartner C.M."/>
            <person name="Ralston E.J."/>
            <person name="Meyer B.J."/>
            <person name="Haag E.S."/>
        </authorList>
    </citation>
    <scope>NUCLEOTIDE SEQUENCE [LARGE SCALE GENOMIC DNA]</scope>
    <source>
        <strain evidence="27">JU1422</strain>
    </source>
</reference>
<dbReference type="Gene3D" id="2.30.42.10">
    <property type="match status" value="1"/>
</dbReference>
<keyword evidence="14" id="KW-0564">Palmitate</keyword>
<dbReference type="InterPro" id="IPR037959">
    <property type="entry name" value="PICK1_BAR"/>
</dbReference>
<dbReference type="SMART" id="SM00228">
    <property type="entry name" value="PDZ"/>
    <property type="match status" value="1"/>
</dbReference>
<dbReference type="PANTHER" id="PTHR12141:SF1">
    <property type="entry name" value="PRKCA-BINDING PROTEIN"/>
    <property type="match status" value="1"/>
</dbReference>
<dbReference type="GO" id="GO:0097062">
    <property type="term" value="P:dendritic spine maintenance"/>
    <property type="evidence" value="ECO:0007669"/>
    <property type="project" value="TreeGrafter"/>
</dbReference>
<protein>
    <recommendedName>
        <fullName evidence="5">PRKCA-binding protein</fullName>
    </recommendedName>
    <alternativeName>
        <fullName evidence="19">Protein interacting with C kinase 1</fullName>
    </alternativeName>
    <alternativeName>
        <fullName evidence="18">Protein kinase C-alpha-binding protein</fullName>
    </alternativeName>
</protein>
<proteinExistence type="predicted"/>
<dbReference type="GO" id="GO:0006886">
    <property type="term" value="P:intracellular protein transport"/>
    <property type="evidence" value="ECO:0007669"/>
    <property type="project" value="TreeGrafter"/>
</dbReference>
<gene>
    <name evidence="26" type="primary">Cni-Y57G11C.22</name>
    <name evidence="26" type="synonym">Cnig_chr_IV.g12392</name>
    <name evidence="26" type="ORF">B9Z55_012392</name>
</gene>
<keyword evidence="15" id="KW-0009">Actin-binding</keyword>
<dbReference type="Proteomes" id="UP000230233">
    <property type="component" value="Chromosome IV"/>
</dbReference>
<evidence type="ECO:0000259" key="25">
    <source>
        <dbReference type="PROSITE" id="PS50870"/>
    </source>
</evidence>
<name>A0A2G5TX65_9PELO</name>
<feature type="domain" description="PDZ" evidence="24">
    <location>
        <begin position="34"/>
        <end position="117"/>
    </location>
</feature>
<dbReference type="PANTHER" id="PTHR12141">
    <property type="entry name" value="ARFAPTIN-RELATED"/>
    <property type="match status" value="1"/>
</dbReference>
<dbReference type="GO" id="GO:0046872">
    <property type="term" value="F:metal ion binding"/>
    <property type="evidence" value="ECO:0007669"/>
    <property type="project" value="UniProtKB-KW"/>
</dbReference>
<dbReference type="OrthoDB" id="5917245at2759"/>
<keyword evidence="10" id="KW-0862">Zinc</keyword>
<evidence type="ECO:0000256" key="15">
    <source>
        <dbReference type="ARBA" id="ARBA00023203"/>
    </source>
</evidence>
<dbReference type="InterPro" id="IPR030798">
    <property type="entry name" value="Arfaptin_fam"/>
</dbReference>
<evidence type="ECO:0000313" key="27">
    <source>
        <dbReference type="Proteomes" id="UP000230233"/>
    </source>
</evidence>
<dbReference type="PROSITE" id="PS50106">
    <property type="entry name" value="PDZ"/>
    <property type="match status" value="1"/>
</dbReference>
<dbReference type="GO" id="GO:0034315">
    <property type="term" value="P:regulation of Arp2/3 complex-mediated actin nucleation"/>
    <property type="evidence" value="ECO:0007669"/>
    <property type="project" value="TreeGrafter"/>
</dbReference>
<evidence type="ECO:0000256" key="8">
    <source>
        <dbReference type="ARBA" id="ARBA00022599"/>
    </source>
</evidence>
<keyword evidence="9" id="KW-0479">Metal-binding</keyword>
<dbReference type="GO" id="GO:0005080">
    <property type="term" value="F:protein kinase C binding"/>
    <property type="evidence" value="ECO:0007669"/>
    <property type="project" value="TreeGrafter"/>
</dbReference>
<evidence type="ECO:0000256" key="23">
    <source>
        <dbReference type="ARBA" id="ARBA00093501"/>
    </source>
</evidence>
<evidence type="ECO:0000256" key="17">
    <source>
        <dbReference type="ARBA" id="ARBA00023288"/>
    </source>
</evidence>
<evidence type="ECO:0000256" key="18">
    <source>
        <dbReference type="ARBA" id="ARBA00031097"/>
    </source>
</evidence>
<comment type="subcellular location">
    <subcellularLocation>
        <location evidence="2">Cytoplasm</location>
        <location evidence="2">Cytoskeleton</location>
    </subcellularLocation>
    <subcellularLocation>
        <location evidence="3">Cytoplasm</location>
        <location evidence="3">Perinuclear region</location>
    </subcellularLocation>
    <subcellularLocation>
        <location evidence="4">Membrane</location>
        <topology evidence="4">Lipid-anchor</topology>
    </subcellularLocation>
    <subcellularLocation>
        <location evidence="1">Membrane</location>
        <topology evidence="1">Peripheral membrane protein</topology>
    </subcellularLocation>
    <subcellularLocation>
        <location evidence="22">Postsynaptic density</location>
    </subcellularLocation>
    <subcellularLocation>
        <location evidence="21">Synapse</location>
        <location evidence="21">Synaptosome</location>
    </subcellularLocation>
</comment>
<evidence type="ECO:0000256" key="13">
    <source>
        <dbReference type="ARBA" id="ARBA00023136"/>
    </source>
</evidence>
<accession>A0A2G5TX65</accession>
<evidence type="ECO:0000256" key="9">
    <source>
        <dbReference type="ARBA" id="ARBA00022723"/>
    </source>
</evidence>
<evidence type="ECO:0000256" key="3">
    <source>
        <dbReference type="ARBA" id="ARBA00004556"/>
    </source>
</evidence>
<keyword evidence="11" id="KW-0106">Calcium</keyword>
<evidence type="ECO:0000256" key="10">
    <source>
        <dbReference type="ARBA" id="ARBA00022833"/>
    </source>
</evidence>
<comment type="subunit">
    <text evidence="23">Monomer and homodimer. Interacts with CXADR. Interacts presynaptically with the glutamate receptors GRIA2, GRIA3, GRIK3, isoform 3 of GRIA4, isoform A of GRM4, GRM7 and GRM8; with NAPA and NAPB; and with BTG2. The interaction with NAPA and NAPB disrupts the interaction with GRIA2, conducting to the internalization of GRIA2. Interacts with PRKCA; with the amine transporters SLC6A2 and SLC6A3; with the channels ASIC1 and ASIC2; with the GTP-binding proteins ARF1 and ARF3; with the ephrin receptor tyrosine kinases EPHA7, EPHB1 and EPHB2; with ERBB2 and through its PDZ domain with the C-terminal tail of PRLHR. Interacts with UNC5A. Interacts (via AH domain) with NCS1/FREQ; in a calcium-dependent manner. Interacts with F-actin and associates with the ARP2/3 complex. Interacts (via PDZ domain) with ARF1 (activated); the interaction blocks Arp2/3 complex inhibition. Interacts with SORCS3.</text>
</comment>
<dbReference type="EMBL" id="PDUG01000004">
    <property type="protein sequence ID" value="PIC31833.1"/>
    <property type="molecule type" value="Genomic_DNA"/>
</dbReference>
<keyword evidence="13" id="KW-0472">Membrane</keyword>
<dbReference type="GO" id="GO:0008021">
    <property type="term" value="C:synaptic vesicle"/>
    <property type="evidence" value="ECO:0007669"/>
    <property type="project" value="TreeGrafter"/>
</dbReference>
<dbReference type="GO" id="GO:0005543">
    <property type="term" value="F:phospholipid binding"/>
    <property type="evidence" value="ECO:0007669"/>
    <property type="project" value="TreeGrafter"/>
</dbReference>
<evidence type="ECO:0000256" key="7">
    <source>
        <dbReference type="ARBA" id="ARBA00022553"/>
    </source>
</evidence>
<dbReference type="GO" id="GO:0005856">
    <property type="term" value="C:cytoskeleton"/>
    <property type="evidence" value="ECO:0007669"/>
    <property type="project" value="UniProtKB-SubCell"/>
</dbReference>
<keyword evidence="27" id="KW-1185">Reference proteome</keyword>
<dbReference type="Gene3D" id="1.20.1270.60">
    <property type="entry name" value="Arfaptin homology (AH) domain/BAR domain"/>
    <property type="match status" value="1"/>
</dbReference>
<dbReference type="Pfam" id="PF00595">
    <property type="entry name" value="PDZ"/>
    <property type="match status" value="1"/>
</dbReference>
<organism evidence="26 27">
    <name type="scientific">Caenorhabditis nigoni</name>
    <dbReference type="NCBI Taxonomy" id="1611254"/>
    <lineage>
        <taxon>Eukaryota</taxon>
        <taxon>Metazoa</taxon>
        <taxon>Ecdysozoa</taxon>
        <taxon>Nematoda</taxon>
        <taxon>Chromadorea</taxon>
        <taxon>Rhabditida</taxon>
        <taxon>Rhabditina</taxon>
        <taxon>Rhabditomorpha</taxon>
        <taxon>Rhabditoidea</taxon>
        <taxon>Rhabditidae</taxon>
        <taxon>Peloderinae</taxon>
        <taxon>Caenorhabditis</taxon>
    </lineage>
</organism>
<dbReference type="SMART" id="SM01015">
    <property type="entry name" value="Arfaptin"/>
    <property type="match status" value="1"/>
</dbReference>
<evidence type="ECO:0000256" key="5">
    <source>
        <dbReference type="ARBA" id="ARBA00017975"/>
    </source>
</evidence>
<dbReference type="GO" id="GO:0005886">
    <property type="term" value="C:plasma membrane"/>
    <property type="evidence" value="ECO:0007669"/>
    <property type="project" value="GOC"/>
</dbReference>
<dbReference type="PROSITE" id="PS50870">
    <property type="entry name" value="AH"/>
    <property type="match status" value="1"/>
</dbReference>
<comment type="function">
    <text evidence="20">Probable adapter protein that bind to and organize the subcellular localization of a variety of membrane proteins containing some PDZ recognition sequence. Involved in the clustering of various receptors, possibly by acting at the receptor internalization level. Plays a role in synaptic plasticity by regulating the trafficking and internalization of AMPA receptors. May be regulated upon PRKCA activation. May regulate ASIC1/ASIC3 channel. Regulates actin polymerization by inhibiting the actin-nucleating activity of the Arp2/3 complex; the function is competitive with nucleation promoting factors and is linked to neuronal morphology regulation and AMPA receptor (AMPAR) endocytosis. Via interaction with the Arp2/3 complex involved in regulation of synaptic plasicity of excitatory synapses and required for spine shrinkage during long-term depression (LTD). Involved in regulation of astrocyte morphology, antagonistic to Arp2/3 complex activator WASL/N-WASP function.</text>
</comment>
<evidence type="ECO:0000256" key="22">
    <source>
        <dbReference type="ARBA" id="ARBA00034105"/>
    </source>
</evidence>
<sequence>MPPKINRKAIKINEGKKHRKIEEDRLGMRIQSETIELTKDEKGVVGISIGGGGPYCPCVYVVQVFDKSPAFKDGRIRCGDEIVAINGITVKGERKSAVAQLIQVSLNPVKITINKLDDANTKGKTLDILIKKVKHKVVEFMDQDSADALGLSRAILTNDPLAEKEKILEENAEFYRHLVAYFGDMFQYQQKISECQKEFGSIFCDLAAHEKQQTANEAFSAFGDKHRMIAKKQSESAVPLQKMVSDLQVYIDHVVPDTRLTIKKYLDVKYEYLSYCLKLKELDDEEVEFIAIQEPLYRVETGNYEYRMMLRCRQECRGRFMKMRDDVMVKIELLDQKHVRDIAQHLATFAKTMSKVHLECAEILKDRIDVPIEIDLEQLNLSIREGGTNGGKSSRKDVDQGEEAAEMTLNDNPLEGDLIDVESDDLTFRESSRISLPRNSIGDTSQPLLGSDSPTAELSLIDIS</sequence>
<evidence type="ECO:0000313" key="26">
    <source>
        <dbReference type="EMBL" id="PIC31833.1"/>
    </source>
</evidence>
<dbReference type="GO" id="GO:0014069">
    <property type="term" value="C:postsynaptic density"/>
    <property type="evidence" value="ECO:0007669"/>
    <property type="project" value="UniProtKB-SubCell"/>
</dbReference>
<keyword evidence="16" id="KW-0206">Cytoskeleton</keyword>
<dbReference type="InterPro" id="IPR010504">
    <property type="entry name" value="AH_dom"/>
</dbReference>
<dbReference type="STRING" id="1611254.A0A2G5TX65"/>
<evidence type="ECO:0000256" key="20">
    <source>
        <dbReference type="ARBA" id="ARBA00033721"/>
    </source>
</evidence>
<evidence type="ECO:0000256" key="6">
    <source>
        <dbReference type="ARBA" id="ARBA00022490"/>
    </source>
</evidence>
<evidence type="ECO:0000259" key="24">
    <source>
        <dbReference type="PROSITE" id="PS50106"/>
    </source>
</evidence>
<evidence type="ECO:0000256" key="21">
    <source>
        <dbReference type="ARBA" id="ARBA00034102"/>
    </source>
</evidence>
<dbReference type="GO" id="GO:0032588">
    <property type="term" value="C:trans-Golgi network membrane"/>
    <property type="evidence" value="ECO:0007669"/>
    <property type="project" value="TreeGrafter"/>
</dbReference>
<dbReference type="GO" id="GO:0048471">
    <property type="term" value="C:perinuclear region of cytoplasm"/>
    <property type="evidence" value="ECO:0007669"/>
    <property type="project" value="UniProtKB-SubCell"/>
</dbReference>
<dbReference type="GO" id="GO:0019904">
    <property type="term" value="F:protein domain specific binding"/>
    <property type="evidence" value="ECO:0007669"/>
    <property type="project" value="InterPro"/>
</dbReference>
<dbReference type="SUPFAM" id="SSF50156">
    <property type="entry name" value="PDZ domain-like"/>
    <property type="match status" value="1"/>
</dbReference>
<evidence type="ECO:0000256" key="2">
    <source>
        <dbReference type="ARBA" id="ARBA00004245"/>
    </source>
</evidence>
<dbReference type="InterPro" id="IPR001478">
    <property type="entry name" value="PDZ"/>
</dbReference>
<dbReference type="GO" id="GO:0002092">
    <property type="term" value="P:positive regulation of receptor internalization"/>
    <property type="evidence" value="ECO:0007669"/>
    <property type="project" value="TreeGrafter"/>
</dbReference>
<dbReference type="GO" id="GO:0098842">
    <property type="term" value="C:postsynaptic early endosome"/>
    <property type="evidence" value="ECO:0007669"/>
    <property type="project" value="TreeGrafter"/>
</dbReference>
<dbReference type="AlphaFoldDB" id="A0A2G5TX65"/>
<dbReference type="FunFam" id="1.20.1270.60:FF:000023">
    <property type="entry name" value="Interacting with PRKCA"/>
    <property type="match status" value="1"/>
</dbReference>
<dbReference type="InterPro" id="IPR027267">
    <property type="entry name" value="AH/BAR_dom_sf"/>
</dbReference>
<evidence type="ECO:0000256" key="12">
    <source>
        <dbReference type="ARBA" id="ARBA00023018"/>
    </source>
</evidence>
<dbReference type="InterPro" id="IPR036034">
    <property type="entry name" value="PDZ_sf"/>
</dbReference>
<evidence type="ECO:0000256" key="1">
    <source>
        <dbReference type="ARBA" id="ARBA00004170"/>
    </source>
</evidence>
<keyword evidence="12" id="KW-0770">Synapse</keyword>
<keyword evidence="17" id="KW-0449">Lipoprotein</keyword>
<evidence type="ECO:0000256" key="14">
    <source>
        <dbReference type="ARBA" id="ARBA00023139"/>
    </source>
</evidence>
<keyword evidence="7" id="KW-0597">Phosphoprotein</keyword>
<keyword evidence="6" id="KW-0963">Cytoplasm</keyword>
<evidence type="ECO:0000256" key="19">
    <source>
        <dbReference type="ARBA" id="ARBA00032804"/>
    </source>
</evidence>
<dbReference type="GO" id="GO:0043113">
    <property type="term" value="P:receptor clustering"/>
    <property type="evidence" value="ECO:0007669"/>
    <property type="project" value="TreeGrafter"/>
</dbReference>
<dbReference type="SUPFAM" id="SSF103657">
    <property type="entry name" value="BAR/IMD domain-like"/>
    <property type="match status" value="1"/>
</dbReference>